<dbReference type="SUPFAM" id="SSF140990">
    <property type="entry name" value="FtsH protease domain-like"/>
    <property type="match status" value="1"/>
</dbReference>
<reference evidence="2" key="2">
    <citation type="submission" date="2016-06" db="UniProtKB">
        <authorList>
            <consortium name="WormBaseParasite"/>
        </authorList>
    </citation>
    <scope>IDENTIFICATION</scope>
</reference>
<protein>
    <submittedName>
        <fullName evidence="2">Transcriptional regulator</fullName>
    </submittedName>
</protein>
<dbReference type="WBParaSite" id="GPLIN_000389900">
    <property type="protein sequence ID" value="GPLIN_000389900"/>
    <property type="gene ID" value="GPLIN_000389900"/>
</dbReference>
<evidence type="ECO:0000313" key="1">
    <source>
        <dbReference type="Proteomes" id="UP000050741"/>
    </source>
</evidence>
<name>A0A183BTG3_GLOPA</name>
<keyword evidence="1" id="KW-1185">Reference proteome</keyword>
<reference evidence="1" key="1">
    <citation type="submission" date="2014-05" db="EMBL/GenBank/DDBJ databases">
        <title>The genome and life-stage specific transcriptomes of Globodera pallida elucidate key aspects of plant parasitism by a cyst nematode.</title>
        <authorList>
            <person name="Cotton J.A."/>
            <person name="Lilley C.J."/>
            <person name="Jones L.M."/>
            <person name="Kikuchi T."/>
            <person name="Reid A.J."/>
            <person name="Thorpe P."/>
            <person name="Tsai I.J."/>
            <person name="Beasley H."/>
            <person name="Blok V."/>
            <person name="Cock P.J.A."/>
            <person name="Van den Akker S.E."/>
            <person name="Holroyd N."/>
            <person name="Hunt M."/>
            <person name="Mantelin S."/>
            <person name="Naghra H."/>
            <person name="Pain A."/>
            <person name="Palomares-Rius J.E."/>
            <person name="Zarowiecki M."/>
            <person name="Berriman M."/>
            <person name="Jones J.T."/>
            <person name="Urwin P.E."/>
        </authorList>
    </citation>
    <scope>NUCLEOTIDE SEQUENCE [LARGE SCALE GENOMIC DNA]</scope>
    <source>
        <strain evidence="1">Lindley</strain>
    </source>
</reference>
<dbReference type="GO" id="GO:0004222">
    <property type="term" value="F:metalloendopeptidase activity"/>
    <property type="evidence" value="ECO:0007669"/>
    <property type="project" value="InterPro"/>
</dbReference>
<dbReference type="GO" id="GO:0005524">
    <property type="term" value="F:ATP binding"/>
    <property type="evidence" value="ECO:0007669"/>
    <property type="project" value="InterPro"/>
</dbReference>
<sequence length="104" mass="12036">MHPIKLNFLKRQEPEQYTRRQLKAKLAEIMAEKAVEQLFCTTSVGHTADEREDAPEIAELLVTSSQRWHDSWCQSAAKLEREKKKVIKAALNRARQLLEKTSTC</sequence>
<dbReference type="GO" id="GO:0006508">
    <property type="term" value="P:proteolysis"/>
    <property type="evidence" value="ECO:0007669"/>
    <property type="project" value="InterPro"/>
</dbReference>
<dbReference type="Gene3D" id="1.20.58.760">
    <property type="entry name" value="Peptidase M41"/>
    <property type="match status" value="1"/>
</dbReference>
<dbReference type="InterPro" id="IPR037219">
    <property type="entry name" value="Peptidase_M41-like"/>
</dbReference>
<dbReference type="AlphaFoldDB" id="A0A183BTG3"/>
<dbReference type="GO" id="GO:0004176">
    <property type="term" value="F:ATP-dependent peptidase activity"/>
    <property type="evidence" value="ECO:0007669"/>
    <property type="project" value="InterPro"/>
</dbReference>
<accession>A0A183BTG3</accession>
<dbReference type="Proteomes" id="UP000050741">
    <property type="component" value="Unassembled WGS sequence"/>
</dbReference>
<organism evidence="1 2">
    <name type="scientific">Globodera pallida</name>
    <name type="common">Potato cyst nematode worm</name>
    <name type="synonym">Heterodera pallida</name>
    <dbReference type="NCBI Taxonomy" id="36090"/>
    <lineage>
        <taxon>Eukaryota</taxon>
        <taxon>Metazoa</taxon>
        <taxon>Ecdysozoa</taxon>
        <taxon>Nematoda</taxon>
        <taxon>Chromadorea</taxon>
        <taxon>Rhabditida</taxon>
        <taxon>Tylenchina</taxon>
        <taxon>Tylenchomorpha</taxon>
        <taxon>Tylenchoidea</taxon>
        <taxon>Heteroderidae</taxon>
        <taxon>Heteroderinae</taxon>
        <taxon>Globodera</taxon>
    </lineage>
</organism>
<evidence type="ECO:0000313" key="2">
    <source>
        <dbReference type="WBParaSite" id="GPLIN_000389900"/>
    </source>
</evidence>
<proteinExistence type="predicted"/>